<dbReference type="PROSITE" id="PS00211">
    <property type="entry name" value="ABC_TRANSPORTER_1"/>
    <property type="match status" value="1"/>
</dbReference>
<dbReference type="EMBL" id="MQUQ01000017">
    <property type="protein sequence ID" value="OLZ46469.1"/>
    <property type="molecule type" value="Genomic_DNA"/>
</dbReference>
<keyword evidence="8" id="KW-1185">Reference proteome</keyword>
<evidence type="ECO:0000256" key="5">
    <source>
        <dbReference type="ARBA" id="ARBA00023251"/>
    </source>
</evidence>
<dbReference type="Pfam" id="PF00005">
    <property type="entry name" value="ABC_tran"/>
    <property type="match status" value="1"/>
</dbReference>
<comment type="caution">
    <text evidence="7">The sequence shown here is derived from an EMBL/GenBank/DDBJ whole genome shotgun (WGS) entry which is preliminary data.</text>
</comment>
<evidence type="ECO:0000256" key="2">
    <source>
        <dbReference type="ARBA" id="ARBA00022448"/>
    </source>
</evidence>
<dbReference type="RefSeq" id="WP_076164820.1">
    <property type="nucleotide sequence ID" value="NZ_JBEZVB010000030.1"/>
</dbReference>
<evidence type="ECO:0000256" key="3">
    <source>
        <dbReference type="ARBA" id="ARBA00022741"/>
    </source>
</evidence>
<dbReference type="SMART" id="SM00382">
    <property type="entry name" value="AAA"/>
    <property type="match status" value="1"/>
</dbReference>
<dbReference type="AlphaFoldDB" id="A0A1R0KK35"/>
<evidence type="ECO:0000256" key="4">
    <source>
        <dbReference type="ARBA" id="ARBA00022840"/>
    </source>
</evidence>
<dbReference type="InterPro" id="IPR050763">
    <property type="entry name" value="ABC_transporter_ATP-binding"/>
</dbReference>
<evidence type="ECO:0000259" key="6">
    <source>
        <dbReference type="PROSITE" id="PS50893"/>
    </source>
</evidence>
<dbReference type="GO" id="GO:0046677">
    <property type="term" value="P:response to antibiotic"/>
    <property type="evidence" value="ECO:0007669"/>
    <property type="project" value="UniProtKB-KW"/>
</dbReference>
<feature type="domain" description="ABC transporter" evidence="6">
    <location>
        <begin position="9"/>
        <end position="243"/>
    </location>
</feature>
<dbReference type="GO" id="GO:0016887">
    <property type="term" value="F:ATP hydrolysis activity"/>
    <property type="evidence" value="ECO:0007669"/>
    <property type="project" value="InterPro"/>
</dbReference>
<name>A0A1R0KK35_9PSEU</name>
<keyword evidence="3" id="KW-0547">Nucleotide-binding</keyword>
<dbReference type="InterPro" id="IPR003593">
    <property type="entry name" value="AAA+_ATPase"/>
</dbReference>
<reference evidence="7 8" key="1">
    <citation type="submission" date="2016-01" db="EMBL/GenBank/DDBJ databases">
        <title>Amycolatopsis coloradensis genome sequencing and assembly.</title>
        <authorList>
            <person name="Mayilraj S."/>
        </authorList>
    </citation>
    <scope>NUCLEOTIDE SEQUENCE [LARGE SCALE GENOMIC DNA]</scope>
    <source>
        <strain evidence="7 8">DSM 44225</strain>
    </source>
</reference>
<dbReference type="PANTHER" id="PTHR42711">
    <property type="entry name" value="ABC TRANSPORTER ATP-BINDING PROTEIN"/>
    <property type="match status" value="1"/>
</dbReference>
<organism evidence="7 8">
    <name type="scientific">Amycolatopsis coloradensis</name>
    <dbReference type="NCBI Taxonomy" id="76021"/>
    <lineage>
        <taxon>Bacteria</taxon>
        <taxon>Bacillati</taxon>
        <taxon>Actinomycetota</taxon>
        <taxon>Actinomycetes</taxon>
        <taxon>Pseudonocardiales</taxon>
        <taxon>Pseudonocardiaceae</taxon>
        <taxon>Amycolatopsis</taxon>
    </lineage>
</organism>
<sequence length="302" mass="33995">MRDPQDLMISVEDLRMRYGTNDVLHGVDFTAHRGEVICLLGPNGAGKTTTIEILEGFRMRSEGEVSVLGTDPAHADENWRARLGVVLQAWRDHAKWRVRELLEHLGGYYAPYSTDRIKRPWDPDELVAAVGLTEHADKKVRMLSGGQRRRLDVAIGIVGRPELLFLDEPTAGLDPEARREFHELVHRLTDDDNTTILLTTHDLDEAEKLADRILILNHGRIVADGSADALSRQIAGEAEVRWTLDGQRFVHSTTESTKYVHELFKQHGDAIGDLEVRRASLEDTYMTLVRKAEAPSLEVSAR</sequence>
<dbReference type="InterPro" id="IPR017871">
    <property type="entry name" value="ABC_transporter-like_CS"/>
</dbReference>
<keyword evidence="2" id="KW-0813">Transport</keyword>
<gene>
    <name evidence="7" type="ORF">BS329_29995</name>
</gene>
<dbReference type="PANTHER" id="PTHR42711:SF17">
    <property type="entry name" value="ABC TRANSPORTER ATP-BINDING PROTEIN"/>
    <property type="match status" value="1"/>
</dbReference>
<dbReference type="STRING" id="76021.BS329_29995"/>
<dbReference type="InterPro" id="IPR003439">
    <property type="entry name" value="ABC_transporter-like_ATP-bd"/>
</dbReference>
<keyword evidence="5" id="KW-0046">Antibiotic resistance</keyword>
<dbReference type="PROSITE" id="PS50893">
    <property type="entry name" value="ABC_TRANSPORTER_2"/>
    <property type="match status" value="1"/>
</dbReference>
<evidence type="ECO:0000256" key="1">
    <source>
        <dbReference type="ARBA" id="ARBA00004202"/>
    </source>
</evidence>
<dbReference type="Gene3D" id="3.40.50.300">
    <property type="entry name" value="P-loop containing nucleotide triphosphate hydrolases"/>
    <property type="match status" value="1"/>
</dbReference>
<proteinExistence type="predicted"/>
<dbReference type="InterPro" id="IPR027417">
    <property type="entry name" value="P-loop_NTPase"/>
</dbReference>
<protein>
    <submittedName>
        <fullName evidence="7">Multidrug ABC transporter ATP-binding protein</fullName>
    </submittedName>
</protein>
<evidence type="ECO:0000313" key="7">
    <source>
        <dbReference type="EMBL" id="OLZ46469.1"/>
    </source>
</evidence>
<comment type="subcellular location">
    <subcellularLocation>
        <location evidence="1">Cell membrane</location>
        <topology evidence="1">Peripheral membrane protein</topology>
    </subcellularLocation>
</comment>
<dbReference type="OrthoDB" id="9804819at2"/>
<dbReference type="GO" id="GO:0005524">
    <property type="term" value="F:ATP binding"/>
    <property type="evidence" value="ECO:0007669"/>
    <property type="project" value="UniProtKB-KW"/>
</dbReference>
<accession>A0A1R0KK35</accession>
<dbReference type="CDD" id="cd03230">
    <property type="entry name" value="ABC_DR_subfamily_A"/>
    <property type="match status" value="1"/>
</dbReference>
<dbReference type="Proteomes" id="UP000187486">
    <property type="component" value="Unassembled WGS sequence"/>
</dbReference>
<dbReference type="GO" id="GO:0005886">
    <property type="term" value="C:plasma membrane"/>
    <property type="evidence" value="ECO:0007669"/>
    <property type="project" value="UniProtKB-SubCell"/>
</dbReference>
<dbReference type="SUPFAM" id="SSF52540">
    <property type="entry name" value="P-loop containing nucleoside triphosphate hydrolases"/>
    <property type="match status" value="1"/>
</dbReference>
<keyword evidence="4 7" id="KW-0067">ATP-binding</keyword>
<evidence type="ECO:0000313" key="8">
    <source>
        <dbReference type="Proteomes" id="UP000187486"/>
    </source>
</evidence>